<dbReference type="GO" id="GO:0020037">
    <property type="term" value="F:heme binding"/>
    <property type="evidence" value="ECO:0007669"/>
    <property type="project" value="InterPro"/>
</dbReference>
<accession>A0A1H4C6Q9</accession>
<dbReference type="Gene3D" id="1.10.490.10">
    <property type="entry name" value="Globins"/>
    <property type="match status" value="1"/>
</dbReference>
<dbReference type="GO" id="GO:0019825">
    <property type="term" value="F:oxygen binding"/>
    <property type="evidence" value="ECO:0007669"/>
    <property type="project" value="InterPro"/>
</dbReference>
<dbReference type="EMBL" id="FNQK01000018">
    <property type="protein sequence ID" value="SEA56135.1"/>
    <property type="molecule type" value="Genomic_DNA"/>
</dbReference>
<evidence type="ECO:0000313" key="1">
    <source>
        <dbReference type="EMBL" id="SEA56135.1"/>
    </source>
</evidence>
<dbReference type="InterPro" id="IPR009050">
    <property type="entry name" value="Globin-like_sf"/>
</dbReference>
<reference evidence="1 2" key="1">
    <citation type="submission" date="2016-10" db="EMBL/GenBank/DDBJ databases">
        <authorList>
            <person name="de Groot N.N."/>
        </authorList>
    </citation>
    <scope>NUCLEOTIDE SEQUENCE [LARGE SCALE GENOMIC DNA]</scope>
    <source>
        <strain evidence="1 2">DSM 23842</strain>
    </source>
</reference>
<dbReference type="InterPro" id="IPR012292">
    <property type="entry name" value="Globin/Proto"/>
</dbReference>
<dbReference type="STRING" id="283786.SAMN04487990_11839"/>
<dbReference type="RefSeq" id="WP_092135851.1">
    <property type="nucleotide sequence ID" value="NZ_FNQK01000018.1"/>
</dbReference>
<dbReference type="SUPFAM" id="SSF46458">
    <property type="entry name" value="Globin-like"/>
    <property type="match status" value="1"/>
</dbReference>
<dbReference type="AlphaFoldDB" id="A0A1H4C6Q9"/>
<organism evidence="1 2">
    <name type="scientific">Bizionia paragorgiae</name>
    <dbReference type="NCBI Taxonomy" id="283786"/>
    <lineage>
        <taxon>Bacteria</taxon>
        <taxon>Pseudomonadati</taxon>
        <taxon>Bacteroidota</taxon>
        <taxon>Flavobacteriia</taxon>
        <taxon>Flavobacteriales</taxon>
        <taxon>Flavobacteriaceae</taxon>
        <taxon>Bizionia</taxon>
    </lineage>
</organism>
<protein>
    <submittedName>
        <fullName evidence="1">Hemoglobin</fullName>
    </submittedName>
</protein>
<proteinExistence type="predicted"/>
<keyword evidence="2" id="KW-1185">Reference proteome</keyword>
<sequence length="136" mass="16237">MLEHKKEIETRDDVFLLVSSFYDKVRVEPTLGPFFNRVINDWPKHIEHLTTFWQTSLLFSKTLENRYTGNPIEAHIKVDKENDHAISELHFGLWLNLWIETIDENFKGDIAEMAKRRARKMASFLYLNIFESRQSH</sequence>
<evidence type="ECO:0000313" key="2">
    <source>
        <dbReference type="Proteomes" id="UP000198846"/>
    </source>
</evidence>
<name>A0A1H4C6Q9_BIZPA</name>
<gene>
    <name evidence="1" type="ORF">SAMN04487990_11839</name>
</gene>
<dbReference type="OrthoDB" id="25954at2"/>
<dbReference type="CDD" id="cd08916">
    <property type="entry name" value="TrHb3_P"/>
    <property type="match status" value="1"/>
</dbReference>
<dbReference type="Proteomes" id="UP000198846">
    <property type="component" value="Unassembled WGS sequence"/>
</dbReference>